<organism evidence="2 3">
    <name type="scientific">Albidovulum marisflavi</name>
    <dbReference type="NCBI Taxonomy" id="2984159"/>
    <lineage>
        <taxon>Bacteria</taxon>
        <taxon>Pseudomonadati</taxon>
        <taxon>Pseudomonadota</taxon>
        <taxon>Alphaproteobacteria</taxon>
        <taxon>Rhodobacterales</taxon>
        <taxon>Paracoccaceae</taxon>
        <taxon>Albidovulum</taxon>
    </lineage>
</organism>
<gene>
    <name evidence="2" type="ORF">OEW28_12070</name>
</gene>
<evidence type="ECO:0000313" key="3">
    <source>
        <dbReference type="Proteomes" id="UP001652542"/>
    </source>
</evidence>
<name>A0ABT2ZE55_9RHOB</name>
<accession>A0ABT2ZE55</accession>
<evidence type="ECO:0000256" key="1">
    <source>
        <dbReference type="SAM" id="SignalP"/>
    </source>
</evidence>
<dbReference type="Proteomes" id="UP001652542">
    <property type="component" value="Unassembled WGS sequence"/>
</dbReference>
<comment type="caution">
    <text evidence="2">The sequence shown here is derived from an EMBL/GenBank/DDBJ whole genome shotgun (WGS) entry which is preliminary data.</text>
</comment>
<dbReference type="EMBL" id="JAOWKY010000003">
    <property type="protein sequence ID" value="MCV2869361.1"/>
    <property type="molecule type" value="Genomic_DNA"/>
</dbReference>
<feature type="signal peptide" evidence="1">
    <location>
        <begin position="1"/>
        <end position="21"/>
    </location>
</feature>
<evidence type="ECO:0008006" key="4">
    <source>
        <dbReference type="Google" id="ProtNLM"/>
    </source>
</evidence>
<feature type="chain" id="PRO_5046508249" description="Cytochrome b562" evidence="1">
    <location>
        <begin position="22"/>
        <end position="145"/>
    </location>
</feature>
<sequence>MKRLGPLITAFALLATSSAHAGPVAEFEASFREMYGIYRIALFQTNAGEHAESFTAVTDLSDQLAALAEIWGEDPPPQYQDDHLWGATIDTARALVGTANDQVAAHELSEAHETLESLRDLFGELHARNGIETFSDRMNAYHAAM</sequence>
<reference evidence="2 3" key="1">
    <citation type="submission" date="2022-10" db="EMBL/GenBank/DDBJ databases">
        <title>Defluviimonas sp. nov., isolated from ocean surface water.</title>
        <authorList>
            <person name="He W."/>
            <person name="Wang L."/>
            <person name="Zhang D.-F."/>
        </authorList>
    </citation>
    <scope>NUCLEOTIDE SEQUENCE [LARGE SCALE GENOMIC DNA]</scope>
    <source>
        <strain evidence="2 3">WL0002</strain>
    </source>
</reference>
<evidence type="ECO:0000313" key="2">
    <source>
        <dbReference type="EMBL" id="MCV2869361.1"/>
    </source>
</evidence>
<dbReference type="RefSeq" id="WP_263735026.1">
    <property type="nucleotide sequence ID" value="NZ_JAOWKY010000003.1"/>
</dbReference>
<protein>
    <recommendedName>
        <fullName evidence="4">Cytochrome b562</fullName>
    </recommendedName>
</protein>
<keyword evidence="1" id="KW-0732">Signal</keyword>
<proteinExistence type="predicted"/>
<keyword evidence="3" id="KW-1185">Reference proteome</keyword>